<dbReference type="PANTHER" id="PTHR40707">
    <property type="entry name" value="POSSIBLE NUCLEASE OF RNASE H FOLD, RUVC/YQGF FAMILY"/>
    <property type="match status" value="1"/>
</dbReference>
<dbReference type="KEGG" id="manq:L1994_00145"/>
<organism evidence="2 3">
    <name type="scientific">Methanomicrobium antiquum</name>
    <dbReference type="NCBI Taxonomy" id="487686"/>
    <lineage>
        <taxon>Archaea</taxon>
        <taxon>Methanobacteriati</taxon>
        <taxon>Methanobacteriota</taxon>
        <taxon>Stenosarchaea group</taxon>
        <taxon>Methanomicrobia</taxon>
        <taxon>Methanomicrobiales</taxon>
        <taxon>Methanomicrobiaceae</taxon>
        <taxon>Methanomicrobium</taxon>
    </lineage>
</organism>
<protein>
    <submittedName>
        <fullName evidence="2">DUF460 domain-containing protein</fullName>
    </submittedName>
</protein>
<evidence type="ECO:0000313" key="3">
    <source>
        <dbReference type="Proteomes" id="UP001218895"/>
    </source>
</evidence>
<sequence>MKVFGIDIIKGSVRSKTKKPVFALVKREDNEEKDTSEVSMFRLKKELEKEKPDILAVDSIREISSEKKELLFFMQSLPAGTKLVQVTGGEKQQKLPRIAAQYNIRLSDRFDPFQEAKACAHVAELGAGCEVIAFENTCDIIVSKSRSIGKGGWSQNRYIRKIHGAVLSKSREIEDTLKEKGLKYKKTEVKGFGGYKRVSFHVFASKTEISVQSERHADFQVRVIPRELDKIRYSPQTARKRPLIVGIDPGTTFAFAALYLDGEVASVKSSRQMSISDWTEEISSIGKPVLIASDVVQMPSSVEKIRRSFNAVSYTPKQEKTQEEKASLCISAGLSFRNDHERDSLSAAIEAYKSYKNKFRSVERRIPPGFSLDEIRAGIIKGQSIEQILSKDKDFVLREDGEEKSDISVTEFSDSDGRVSQLEGMIKDLRSHVSELSLTLNEKNEEIIGLKNLLASERTQKSEERKKSRDIAERDLQIKTLKARLKKQDKDTRRLLKRISRLKRFNSLWMEGDYIPVKVLPALTKEAVKALEDEFGITEGDIIYAAKTEGWGKQTVSYISDCYVSGIIADNFDKKLLNCLREENVPLILAVKVPVSLRGRTGTIKKDDFDRAVLEWKEEQITYEAEKKADMIEAIVKEYKSERELEARKRG</sequence>
<dbReference type="Pfam" id="PF04312">
    <property type="entry name" value="DUF460"/>
    <property type="match status" value="1"/>
</dbReference>
<dbReference type="Proteomes" id="UP001218895">
    <property type="component" value="Chromosome"/>
</dbReference>
<keyword evidence="3" id="KW-1185">Reference proteome</keyword>
<keyword evidence="1" id="KW-0175">Coiled coil</keyword>
<name>A0AAF0FLQ9_9EURY</name>
<accession>A0AAF0FLQ9</accession>
<dbReference type="InterPro" id="IPR007408">
    <property type="entry name" value="DUF460"/>
</dbReference>
<dbReference type="AlphaFoldDB" id="A0AAF0FLQ9"/>
<dbReference type="GeneID" id="79948759"/>
<evidence type="ECO:0000313" key="2">
    <source>
        <dbReference type="EMBL" id="WFN36843.1"/>
    </source>
</evidence>
<proteinExistence type="predicted"/>
<dbReference type="RefSeq" id="WP_278099680.1">
    <property type="nucleotide sequence ID" value="NZ_CP091092.1"/>
</dbReference>
<gene>
    <name evidence="2" type="ORF">L1994_00145</name>
</gene>
<feature type="coiled-coil region" evidence="1">
    <location>
        <begin position="426"/>
        <end position="498"/>
    </location>
</feature>
<dbReference type="EMBL" id="CP091092">
    <property type="protein sequence ID" value="WFN36843.1"/>
    <property type="molecule type" value="Genomic_DNA"/>
</dbReference>
<dbReference type="PANTHER" id="PTHR40707:SF1">
    <property type="entry name" value="DUF460 DOMAIN-CONTAINING PROTEIN"/>
    <property type="match status" value="1"/>
</dbReference>
<evidence type="ECO:0000256" key="1">
    <source>
        <dbReference type="SAM" id="Coils"/>
    </source>
</evidence>
<reference evidence="2" key="1">
    <citation type="submission" date="2022-01" db="EMBL/GenBank/DDBJ databases">
        <title>Complete genome of Methanomicrobium antiquum DSM 21220.</title>
        <authorList>
            <person name="Chen S.-C."/>
            <person name="You Y.-T."/>
            <person name="Zhou Y.-Z."/>
            <person name="Lai M.-C."/>
        </authorList>
    </citation>
    <scope>NUCLEOTIDE SEQUENCE</scope>
    <source>
        <strain evidence="2">DSM 21220</strain>
    </source>
</reference>